<dbReference type="Proteomes" id="UP001642464">
    <property type="component" value="Unassembled WGS sequence"/>
</dbReference>
<evidence type="ECO:0000313" key="1">
    <source>
        <dbReference type="EMBL" id="CAK9007958.1"/>
    </source>
</evidence>
<reference evidence="1 2" key="1">
    <citation type="submission" date="2024-02" db="EMBL/GenBank/DDBJ databases">
        <authorList>
            <person name="Chen Y."/>
            <person name="Shah S."/>
            <person name="Dougan E. K."/>
            <person name="Thang M."/>
            <person name="Chan C."/>
        </authorList>
    </citation>
    <scope>NUCLEOTIDE SEQUENCE [LARGE SCALE GENOMIC DNA]</scope>
</reference>
<accession>A0ABP0J0U8</accession>
<dbReference type="Gene3D" id="3.40.50.150">
    <property type="entry name" value="Vaccinia Virus protein VP39"/>
    <property type="match status" value="1"/>
</dbReference>
<dbReference type="SUPFAM" id="SSF53335">
    <property type="entry name" value="S-adenosyl-L-methionine-dependent methyltransferases"/>
    <property type="match status" value="1"/>
</dbReference>
<gene>
    <name evidence="1" type="ORF">SCF082_LOCUS9657</name>
</gene>
<dbReference type="EMBL" id="CAXAMM010005606">
    <property type="protein sequence ID" value="CAK9007958.1"/>
    <property type="molecule type" value="Genomic_DNA"/>
</dbReference>
<evidence type="ECO:0000313" key="2">
    <source>
        <dbReference type="Proteomes" id="UP001642464"/>
    </source>
</evidence>
<proteinExistence type="predicted"/>
<comment type="caution">
    <text evidence="1">The sequence shown here is derived from an EMBL/GenBank/DDBJ whole genome shotgun (WGS) entry which is preliminary data.</text>
</comment>
<name>A0ABP0J0U8_9DINO</name>
<organism evidence="1 2">
    <name type="scientific">Durusdinium trenchii</name>
    <dbReference type="NCBI Taxonomy" id="1381693"/>
    <lineage>
        <taxon>Eukaryota</taxon>
        <taxon>Sar</taxon>
        <taxon>Alveolata</taxon>
        <taxon>Dinophyceae</taxon>
        <taxon>Suessiales</taxon>
        <taxon>Symbiodiniaceae</taxon>
        <taxon>Durusdinium</taxon>
    </lineage>
</organism>
<sequence>DFANQVRWSADYAAACKKANHAAGKVLNPLAGEFFSGLVRSKFHPKAMTVEKNPYCRQLLQARMDEGLLHFADIAEDVCTYDGVSTASTQGGLKDHRTKLVCHIFRVFDTLPPKQRRVMYFENVKALLGKKRSMRQLFNYLVQAGCTKQFLSLKFTLKLRRNLFFEMFHPGDCSPQDDLTLGNRVTLQCWPCCHLFD</sequence>
<keyword evidence="2" id="KW-1185">Reference proteome</keyword>
<protein>
    <recommendedName>
        <fullName evidence="3">DNA (cytosine-5-)-methyltransferase</fullName>
    </recommendedName>
</protein>
<feature type="non-terminal residue" evidence="1">
    <location>
        <position position="1"/>
    </location>
</feature>
<dbReference type="InterPro" id="IPR029063">
    <property type="entry name" value="SAM-dependent_MTases_sf"/>
</dbReference>
<evidence type="ECO:0008006" key="3">
    <source>
        <dbReference type="Google" id="ProtNLM"/>
    </source>
</evidence>